<keyword evidence="1" id="KW-1133">Transmembrane helix</keyword>
<gene>
    <name evidence="2" type="ORF">GCM10008937_21960</name>
</gene>
<proteinExistence type="predicted"/>
<dbReference type="RefSeq" id="WP_343758749.1">
    <property type="nucleotide sequence ID" value="NZ_BAAADB010000019.1"/>
</dbReference>
<feature type="transmembrane region" description="Helical" evidence="1">
    <location>
        <begin position="131"/>
        <end position="153"/>
    </location>
</feature>
<keyword evidence="1" id="KW-0472">Membrane</keyword>
<dbReference type="Proteomes" id="UP001500191">
    <property type="component" value="Unassembled WGS sequence"/>
</dbReference>
<keyword evidence="3" id="KW-1185">Reference proteome</keyword>
<evidence type="ECO:0000313" key="2">
    <source>
        <dbReference type="EMBL" id="GAA0513815.1"/>
    </source>
</evidence>
<name>A0ABN1C888_9DEIO</name>
<evidence type="ECO:0000256" key="1">
    <source>
        <dbReference type="SAM" id="Phobius"/>
    </source>
</evidence>
<sequence>MNAVIPVRPLPTRARRRIVTAYAAGSLGTLILLALRLLGLLDTVNDALKPLLLGAYLLAFGVFLYGAAYLVFPARLGLPQGHKLDEREAVRVAQANSAAYRGLTLTVLLGAELVFFFGADLSALQGRADGVQGVALLLLLVLPLLPTAILAWTEPDTGE</sequence>
<feature type="transmembrane region" description="Helical" evidence="1">
    <location>
        <begin position="21"/>
        <end position="41"/>
    </location>
</feature>
<comment type="caution">
    <text evidence="2">The sequence shown here is derived from an EMBL/GenBank/DDBJ whole genome shotgun (WGS) entry which is preliminary data.</text>
</comment>
<dbReference type="EMBL" id="BAAADB010000019">
    <property type="protein sequence ID" value="GAA0513815.1"/>
    <property type="molecule type" value="Genomic_DNA"/>
</dbReference>
<accession>A0ABN1C888</accession>
<organism evidence="2 3">
    <name type="scientific">Deinococcus depolymerans</name>
    <dbReference type="NCBI Taxonomy" id="392408"/>
    <lineage>
        <taxon>Bacteria</taxon>
        <taxon>Thermotogati</taxon>
        <taxon>Deinococcota</taxon>
        <taxon>Deinococci</taxon>
        <taxon>Deinococcales</taxon>
        <taxon>Deinococcaceae</taxon>
        <taxon>Deinococcus</taxon>
    </lineage>
</organism>
<feature type="transmembrane region" description="Helical" evidence="1">
    <location>
        <begin position="53"/>
        <end position="78"/>
    </location>
</feature>
<reference evidence="2 3" key="1">
    <citation type="journal article" date="2019" name="Int. J. Syst. Evol. Microbiol.">
        <title>The Global Catalogue of Microorganisms (GCM) 10K type strain sequencing project: providing services to taxonomists for standard genome sequencing and annotation.</title>
        <authorList>
            <consortium name="The Broad Institute Genomics Platform"/>
            <consortium name="The Broad Institute Genome Sequencing Center for Infectious Disease"/>
            <person name="Wu L."/>
            <person name="Ma J."/>
        </authorList>
    </citation>
    <scope>NUCLEOTIDE SEQUENCE [LARGE SCALE GENOMIC DNA]</scope>
    <source>
        <strain evidence="2 3">JCM 14368</strain>
    </source>
</reference>
<protein>
    <submittedName>
        <fullName evidence="2">Uncharacterized protein</fullName>
    </submittedName>
</protein>
<keyword evidence="1" id="KW-0812">Transmembrane</keyword>
<evidence type="ECO:0000313" key="3">
    <source>
        <dbReference type="Proteomes" id="UP001500191"/>
    </source>
</evidence>
<feature type="transmembrane region" description="Helical" evidence="1">
    <location>
        <begin position="98"/>
        <end position="119"/>
    </location>
</feature>